<evidence type="ECO:0000259" key="4">
    <source>
        <dbReference type="PROSITE" id="PS51891"/>
    </source>
</evidence>
<evidence type="ECO:0000313" key="6">
    <source>
        <dbReference type="Proteomes" id="UP001620408"/>
    </source>
</evidence>
<dbReference type="PANTHER" id="PTHR28620">
    <property type="entry name" value="CENTROMERE PROTEIN V"/>
    <property type="match status" value="1"/>
</dbReference>
<dbReference type="Gene3D" id="2.170.150.70">
    <property type="match status" value="1"/>
</dbReference>
<protein>
    <recommendedName>
        <fullName evidence="4">CENP-V/GFA domain-containing protein</fullName>
    </recommendedName>
</protein>
<comment type="caution">
    <text evidence="5">The sequence shown here is derived from an EMBL/GenBank/DDBJ whole genome shotgun (WGS) entry which is preliminary data.</text>
</comment>
<keyword evidence="2" id="KW-0479">Metal-binding</keyword>
<dbReference type="InterPro" id="IPR052355">
    <property type="entry name" value="CENP-V-like"/>
</dbReference>
<organism evidence="5 6">
    <name type="scientific">Dyella koreensis</name>
    <dbReference type="NCBI Taxonomy" id="311235"/>
    <lineage>
        <taxon>Bacteria</taxon>
        <taxon>Pseudomonadati</taxon>
        <taxon>Pseudomonadota</taxon>
        <taxon>Gammaproteobacteria</taxon>
        <taxon>Lysobacterales</taxon>
        <taxon>Rhodanobacteraceae</taxon>
        <taxon>Dyella</taxon>
    </lineage>
</organism>
<gene>
    <name evidence="5" type="ORF">ISS97_02530</name>
</gene>
<evidence type="ECO:0000256" key="3">
    <source>
        <dbReference type="ARBA" id="ARBA00022833"/>
    </source>
</evidence>
<dbReference type="Pfam" id="PF04828">
    <property type="entry name" value="GFA"/>
    <property type="match status" value="1"/>
</dbReference>
<name>A0ABW8K2V0_9GAMM</name>
<dbReference type="SUPFAM" id="SSF51316">
    <property type="entry name" value="Mss4-like"/>
    <property type="match status" value="1"/>
</dbReference>
<sequence>MHITGSCHCRNITFALDWNPEPTEIPARACTCSFCTRHGNVWTANPAGSLRIAIKDPARVSMYAFGTQVARFHVCATCGVVPVVTSEIDGKRYAVVNVNTFENVDPALLRHTSATFDGETEQERLARQKRNWIGNVSYEGTTP</sequence>
<dbReference type="Proteomes" id="UP001620408">
    <property type="component" value="Unassembled WGS sequence"/>
</dbReference>
<comment type="similarity">
    <text evidence="1">Belongs to the Gfa family.</text>
</comment>
<reference evidence="5 6" key="1">
    <citation type="submission" date="2020-10" db="EMBL/GenBank/DDBJ databases">
        <title>Phylogeny of dyella-like bacteria.</title>
        <authorList>
            <person name="Fu J."/>
        </authorList>
    </citation>
    <scope>NUCLEOTIDE SEQUENCE [LARGE SCALE GENOMIC DNA]</scope>
    <source>
        <strain evidence="5 6">BB4</strain>
    </source>
</reference>
<dbReference type="InterPro" id="IPR011057">
    <property type="entry name" value="Mss4-like_sf"/>
</dbReference>
<dbReference type="EMBL" id="JADIKD010000006">
    <property type="protein sequence ID" value="MFK2916128.1"/>
    <property type="molecule type" value="Genomic_DNA"/>
</dbReference>
<keyword evidence="6" id="KW-1185">Reference proteome</keyword>
<dbReference type="InterPro" id="IPR006913">
    <property type="entry name" value="CENP-V/GFA"/>
</dbReference>
<keyword evidence="3" id="KW-0862">Zinc</keyword>
<evidence type="ECO:0000313" key="5">
    <source>
        <dbReference type="EMBL" id="MFK2916128.1"/>
    </source>
</evidence>
<accession>A0ABW8K2V0</accession>
<dbReference type="RefSeq" id="WP_379984785.1">
    <property type="nucleotide sequence ID" value="NZ_JADIKD010000006.1"/>
</dbReference>
<dbReference type="PANTHER" id="PTHR28620:SF1">
    <property type="entry name" value="CENP-V_GFA DOMAIN-CONTAINING PROTEIN"/>
    <property type="match status" value="1"/>
</dbReference>
<evidence type="ECO:0000256" key="1">
    <source>
        <dbReference type="ARBA" id="ARBA00005495"/>
    </source>
</evidence>
<dbReference type="PROSITE" id="PS51891">
    <property type="entry name" value="CENP_V_GFA"/>
    <property type="match status" value="1"/>
</dbReference>
<evidence type="ECO:0000256" key="2">
    <source>
        <dbReference type="ARBA" id="ARBA00022723"/>
    </source>
</evidence>
<feature type="domain" description="CENP-V/GFA" evidence="4">
    <location>
        <begin position="3"/>
        <end position="117"/>
    </location>
</feature>
<proteinExistence type="inferred from homology"/>